<dbReference type="RefSeq" id="WP_121916734.1">
    <property type="nucleotide sequence ID" value="NZ_REFV01000004.1"/>
</dbReference>
<dbReference type="Gene3D" id="3.30.1390.10">
    <property type="match status" value="1"/>
</dbReference>
<evidence type="ECO:0000313" key="3">
    <source>
        <dbReference type="EMBL" id="RMB60999.1"/>
    </source>
</evidence>
<comment type="caution">
    <text evidence="3">The sequence shown here is derived from an EMBL/GenBank/DDBJ whole genome shotgun (WGS) entry which is preliminary data.</text>
</comment>
<keyword evidence="1" id="KW-1133">Transmembrane helix</keyword>
<accession>A0A3M0GIR6</accession>
<evidence type="ECO:0000259" key="2">
    <source>
        <dbReference type="Pfam" id="PF00542"/>
    </source>
</evidence>
<dbReference type="InterPro" id="IPR013823">
    <property type="entry name" value="Ribosomal_bL12_C"/>
</dbReference>
<sequence length="113" mass="13120">MNAQLEHIKSLSQNGKKLHAIKELKEHYNIGLKHAKDLVDGLEDNSIQLEHAEKIIAQYQKSGVVERQDGVERNQVKKQSTLIKKPKKNYTKLIILIISILILVYFFFVRQEI</sequence>
<dbReference type="InterPro" id="IPR014719">
    <property type="entry name" value="Ribosomal_bL12_C/ClpS-like"/>
</dbReference>
<name>A0A3M0GIR6_9FLAO</name>
<dbReference type="GO" id="GO:0006412">
    <property type="term" value="P:translation"/>
    <property type="evidence" value="ECO:0007669"/>
    <property type="project" value="InterPro"/>
</dbReference>
<feature type="transmembrane region" description="Helical" evidence="1">
    <location>
        <begin position="90"/>
        <end position="108"/>
    </location>
</feature>
<feature type="domain" description="Large ribosomal subunit protein bL12 C-terminal" evidence="2">
    <location>
        <begin position="14"/>
        <end position="63"/>
    </location>
</feature>
<protein>
    <recommendedName>
        <fullName evidence="2">Large ribosomal subunit protein bL12 C-terminal domain-containing protein</fullName>
    </recommendedName>
</protein>
<dbReference type="Pfam" id="PF00542">
    <property type="entry name" value="Ribosomal_L12"/>
    <property type="match status" value="1"/>
</dbReference>
<keyword evidence="1" id="KW-0472">Membrane</keyword>
<organism evidence="3 4">
    <name type="scientific">Dokdonia sinensis</name>
    <dbReference type="NCBI Taxonomy" id="2479847"/>
    <lineage>
        <taxon>Bacteria</taxon>
        <taxon>Pseudomonadati</taxon>
        <taxon>Bacteroidota</taxon>
        <taxon>Flavobacteriia</taxon>
        <taxon>Flavobacteriales</taxon>
        <taxon>Flavobacteriaceae</taxon>
        <taxon>Dokdonia</taxon>
    </lineage>
</organism>
<evidence type="ECO:0000256" key="1">
    <source>
        <dbReference type="SAM" id="Phobius"/>
    </source>
</evidence>
<dbReference type="GO" id="GO:0003735">
    <property type="term" value="F:structural constituent of ribosome"/>
    <property type="evidence" value="ECO:0007669"/>
    <property type="project" value="InterPro"/>
</dbReference>
<reference evidence="3 4" key="1">
    <citation type="submission" date="2018-10" db="EMBL/GenBank/DDBJ databases">
        <title>Dokdonia luteus sp. nov., isolated from sea water.</title>
        <authorList>
            <person name="Zhou L.Y."/>
            <person name="Du Z.J."/>
        </authorList>
    </citation>
    <scope>NUCLEOTIDE SEQUENCE [LARGE SCALE GENOMIC DNA]</scope>
    <source>
        <strain evidence="3 4">SH27</strain>
    </source>
</reference>
<dbReference type="SUPFAM" id="SSF54736">
    <property type="entry name" value="ClpS-like"/>
    <property type="match status" value="1"/>
</dbReference>
<dbReference type="EMBL" id="REFV01000004">
    <property type="protein sequence ID" value="RMB60999.1"/>
    <property type="molecule type" value="Genomic_DNA"/>
</dbReference>
<evidence type="ECO:0000313" key="4">
    <source>
        <dbReference type="Proteomes" id="UP000281985"/>
    </source>
</evidence>
<keyword evidence="4" id="KW-1185">Reference proteome</keyword>
<dbReference type="AlphaFoldDB" id="A0A3M0GIR6"/>
<keyword evidence="1" id="KW-0812">Transmembrane</keyword>
<dbReference type="OrthoDB" id="1149028at2"/>
<dbReference type="Proteomes" id="UP000281985">
    <property type="component" value="Unassembled WGS sequence"/>
</dbReference>
<gene>
    <name evidence="3" type="ORF">EAX61_05825</name>
</gene>
<proteinExistence type="predicted"/>